<sequence>MTIGQPPKNLKNLCKNDEFCPQSYIINDLLPKLVVHIPRKPCVLVIQGLWEDNNTVNLWVEGEEWIVEKDALVEGIIGDDLWACETLEELREALTATRLNKGKRKAETELTDLYDDYVELWGEAYPKLVNHETRSGRIYQPSNL</sequence>
<dbReference type="EMBL" id="CM046391">
    <property type="protein sequence ID" value="KAI8560064.1"/>
    <property type="molecule type" value="Genomic_DNA"/>
</dbReference>
<reference evidence="1" key="1">
    <citation type="submission" date="2022-02" db="EMBL/GenBank/DDBJ databases">
        <title>Plant Genome Project.</title>
        <authorList>
            <person name="Zhang R.-G."/>
        </authorList>
    </citation>
    <scope>NUCLEOTIDE SEQUENCE</scope>
    <source>
        <strain evidence="1">AT1</strain>
    </source>
</reference>
<dbReference type="Proteomes" id="UP001062846">
    <property type="component" value="Chromosome 4"/>
</dbReference>
<name>A0ACC0P4V7_RHOML</name>
<evidence type="ECO:0000313" key="2">
    <source>
        <dbReference type="Proteomes" id="UP001062846"/>
    </source>
</evidence>
<keyword evidence="2" id="KW-1185">Reference proteome</keyword>
<accession>A0ACC0P4V7</accession>
<protein>
    <submittedName>
        <fullName evidence="1">Uncharacterized protein</fullName>
    </submittedName>
</protein>
<gene>
    <name evidence="1" type="ORF">RHMOL_Rhmol04G0226200</name>
</gene>
<proteinExistence type="predicted"/>
<organism evidence="1 2">
    <name type="scientific">Rhododendron molle</name>
    <name type="common">Chinese azalea</name>
    <name type="synonym">Azalea mollis</name>
    <dbReference type="NCBI Taxonomy" id="49168"/>
    <lineage>
        <taxon>Eukaryota</taxon>
        <taxon>Viridiplantae</taxon>
        <taxon>Streptophyta</taxon>
        <taxon>Embryophyta</taxon>
        <taxon>Tracheophyta</taxon>
        <taxon>Spermatophyta</taxon>
        <taxon>Magnoliopsida</taxon>
        <taxon>eudicotyledons</taxon>
        <taxon>Gunneridae</taxon>
        <taxon>Pentapetalae</taxon>
        <taxon>asterids</taxon>
        <taxon>Ericales</taxon>
        <taxon>Ericaceae</taxon>
        <taxon>Ericoideae</taxon>
        <taxon>Rhodoreae</taxon>
        <taxon>Rhododendron</taxon>
    </lineage>
</organism>
<evidence type="ECO:0000313" key="1">
    <source>
        <dbReference type="EMBL" id="KAI8560064.1"/>
    </source>
</evidence>
<comment type="caution">
    <text evidence="1">The sequence shown here is derived from an EMBL/GenBank/DDBJ whole genome shotgun (WGS) entry which is preliminary data.</text>
</comment>